<name>A0AAD7CDG4_MYCRO</name>
<gene>
    <name evidence="1" type="ORF">B0H17DRAFT_1103517</name>
</gene>
<dbReference type="EMBL" id="JARKIE010000386">
    <property type="protein sequence ID" value="KAJ7646207.1"/>
    <property type="molecule type" value="Genomic_DNA"/>
</dbReference>
<keyword evidence="2" id="KW-1185">Reference proteome</keyword>
<dbReference type="Proteomes" id="UP001221757">
    <property type="component" value="Unassembled WGS sequence"/>
</dbReference>
<organism evidence="1 2">
    <name type="scientific">Mycena rosella</name>
    <name type="common">Pink bonnet</name>
    <name type="synonym">Agaricus rosellus</name>
    <dbReference type="NCBI Taxonomy" id="1033263"/>
    <lineage>
        <taxon>Eukaryota</taxon>
        <taxon>Fungi</taxon>
        <taxon>Dikarya</taxon>
        <taxon>Basidiomycota</taxon>
        <taxon>Agaricomycotina</taxon>
        <taxon>Agaricomycetes</taxon>
        <taxon>Agaricomycetidae</taxon>
        <taxon>Agaricales</taxon>
        <taxon>Marasmiineae</taxon>
        <taxon>Mycenaceae</taxon>
        <taxon>Mycena</taxon>
    </lineage>
</organism>
<evidence type="ECO:0000313" key="1">
    <source>
        <dbReference type="EMBL" id="KAJ7646207.1"/>
    </source>
</evidence>
<feature type="non-terminal residue" evidence="1">
    <location>
        <position position="144"/>
    </location>
</feature>
<sequence>RPRKPRSKRAPIAPLALFRALKALFSNRTKAAPLPDSSACMQEKTDDRYQSSVVVDVGAGGTAGGETQTTGAVGGAVGCEGSAARGGENGRGREGGGECCEWDAREVRGSWLGGRLRLCNGLECAAVKESKGCVPYRYRWKCKS</sequence>
<comment type="caution">
    <text evidence="1">The sequence shown here is derived from an EMBL/GenBank/DDBJ whole genome shotgun (WGS) entry which is preliminary data.</text>
</comment>
<reference evidence="1" key="1">
    <citation type="submission" date="2023-03" db="EMBL/GenBank/DDBJ databases">
        <title>Massive genome expansion in bonnet fungi (Mycena s.s.) driven by repeated elements and novel gene families across ecological guilds.</title>
        <authorList>
            <consortium name="Lawrence Berkeley National Laboratory"/>
            <person name="Harder C.B."/>
            <person name="Miyauchi S."/>
            <person name="Viragh M."/>
            <person name="Kuo A."/>
            <person name="Thoen E."/>
            <person name="Andreopoulos B."/>
            <person name="Lu D."/>
            <person name="Skrede I."/>
            <person name="Drula E."/>
            <person name="Henrissat B."/>
            <person name="Morin E."/>
            <person name="Kohler A."/>
            <person name="Barry K."/>
            <person name="LaButti K."/>
            <person name="Morin E."/>
            <person name="Salamov A."/>
            <person name="Lipzen A."/>
            <person name="Mereny Z."/>
            <person name="Hegedus B."/>
            <person name="Baldrian P."/>
            <person name="Stursova M."/>
            <person name="Weitz H."/>
            <person name="Taylor A."/>
            <person name="Grigoriev I.V."/>
            <person name="Nagy L.G."/>
            <person name="Martin F."/>
            <person name="Kauserud H."/>
        </authorList>
    </citation>
    <scope>NUCLEOTIDE SEQUENCE</scope>
    <source>
        <strain evidence="1">CBHHK067</strain>
    </source>
</reference>
<proteinExistence type="predicted"/>
<evidence type="ECO:0000313" key="2">
    <source>
        <dbReference type="Proteomes" id="UP001221757"/>
    </source>
</evidence>
<dbReference type="AlphaFoldDB" id="A0AAD7CDG4"/>
<accession>A0AAD7CDG4</accession>
<protein>
    <submittedName>
        <fullName evidence="1">Uncharacterized protein</fullName>
    </submittedName>
</protein>